<evidence type="ECO:0000313" key="1">
    <source>
        <dbReference type="EMBL" id="AXG98153.1"/>
    </source>
</evidence>
<dbReference type="AlphaFoldDB" id="A0A345IEN1"/>
<dbReference type="Proteomes" id="UP000253744">
    <property type="component" value="Chromosome"/>
</dbReference>
<name>A0A345IEN1_9DEIO</name>
<gene>
    <name evidence="1" type="ORF">DVJ83_02130</name>
</gene>
<reference evidence="1 2" key="1">
    <citation type="submission" date="2018-07" db="EMBL/GenBank/DDBJ databases">
        <title>Complete Genome and Methylome Analysis of Deinococcus wulumuqiensis NEB 479.</title>
        <authorList>
            <person name="Fomenkov A."/>
            <person name="Luyten Y."/>
            <person name="Vincze T."/>
            <person name="Anton B.P."/>
            <person name="Clark T."/>
            <person name="Roberts R.J."/>
            <person name="Morgan R.D."/>
        </authorList>
    </citation>
    <scope>NUCLEOTIDE SEQUENCE [LARGE SCALE GENOMIC DNA]</scope>
    <source>
        <strain evidence="1 2">NEB 479</strain>
    </source>
</reference>
<accession>A0A345IEN1</accession>
<evidence type="ECO:0000313" key="2">
    <source>
        <dbReference type="Proteomes" id="UP000253744"/>
    </source>
</evidence>
<sequence length="75" mass="7853">MRPLWQTGAAGDTAQLLAGEGRAALVWSGGRLEADAVEEVLLLAAADARLPGELYARLLDDLDLLAGGPARAWEP</sequence>
<dbReference type="STRING" id="1288484.GCA_000348665_01327"/>
<dbReference type="RefSeq" id="WP_114671217.1">
    <property type="nucleotide sequence ID" value="NZ_CP031158.1"/>
</dbReference>
<organism evidence="1 2">
    <name type="scientific">Deinococcus wulumuqiensis</name>
    <dbReference type="NCBI Taxonomy" id="980427"/>
    <lineage>
        <taxon>Bacteria</taxon>
        <taxon>Thermotogati</taxon>
        <taxon>Deinococcota</taxon>
        <taxon>Deinococci</taxon>
        <taxon>Deinococcales</taxon>
        <taxon>Deinococcaceae</taxon>
        <taxon>Deinococcus</taxon>
    </lineage>
</organism>
<dbReference type="KEGG" id="dwu:DVJ83_02130"/>
<dbReference type="EMBL" id="CP031158">
    <property type="protein sequence ID" value="AXG98153.1"/>
    <property type="molecule type" value="Genomic_DNA"/>
</dbReference>
<proteinExistence type="predicted"/>
<protein>
    <submittedName>
        <fullName evidence="1">Uncharacterized protein</fullName>
    </submittedName>
</protein>